<feature type="transmembrane region" description="Helical" evidence="7">
    <location>
        <begin position="752"/>
        <end position="778"/>
    </location>
</feature>
<accession>A0A3R9PAV8</accession>
<evidence type="ECO:0000259" key="8">
    <source>
        <dbReference type="Pfam" id="PF02687"/>
    </source>
</evidence>
<keyword evidence="5 7" id="KW-0472">Membrane</keyword>
<feature type="transmembrane region" description="Helical" evidence="7">
    <location>
        <begin position="799"/>
        <end position="825"/>
    </location>
</feature>
<evidence type="ECO:0000259" key="9">
    <source>
        <dbReference type="Pfam" id="PF12704"/>
    </source>
</evidence>
<feature type="transmembrane region" description="Helical" evidence="7">
    <location>
        <begin position="503"/>
        <end position="524"/>
    </location>
</feature>
<evidence type="ECO:0000313" key="11">
    <source>
        <dbReference type="Proteomes" id="UP000269669"/>
    </source>
</evidence>
<proteinExistence type="inferred from homology"/>
<keyword evidence="4 7" id="KW-1133">Transmembrane helix</keyword>
<name>A0A3R9PAV8_9BACT</name>
<feature type="domain" description="MacB-like periplasmic core" evidence="9">
    <location>
        <begin position="85"/>
        <end position="307"/>
    </location>
</feature>
<dbReference type="PANTHER" id="PTHR30572:SF4">
    <property type="entry name" value="ABC TRANSPORTER PERMEASE YTRF"/>
    <property type="match status" value="1"/>
</dbReference>
<comment type="subcellular location">
    <subcellularLocation>
        <location evidence="1">Cell membrane</location>
        <topology evidence="1">Multi-pass membrane protein</topology>
    </subcellularLocation>
</comment>
<keyword evidence="11" id="KW-1185">Reference proteome</keyword>
<feature type="domain" description="MacB-like periplasmic core" evidence="9">
    <location>
        <begin position="509"/>
        <end position="692"/>
    </location>
</feature>
<evidence type="ECO:0000256" key="6">
    <source>
        <dbReference type="ARBA" id="ARBA00038076"/>
    </source>
</evidence>
<protein>
    <submittedName>
        <fullName evidence="10">Putative permease</fullName>
    </submittedName>
</protein>
<evidence type="ECO:0000256" key="1">
    <source>
        <dbReference type="ARBA" id="ARBA00004651"/>
    </source>
</evidence>
<dbReference type="AlphaFoldDB" id="A0A3R9PAV8"/>
<dbReference type="NCBIfam" id="TIGR03434">
    <property type="entry name" value="ADOP"/>
    <property type="match status" value="1"/>
</dbReference>
<dbReference type="Pfam" id="PF12704">
    <property type="entry name" value="MacB_PCD"/>
    <property type="match status" value="2"/>
</dbReference>
<gene>
    <name evidence="10" type="ORF">EDE15_3117</name>
</gene>
<feature type="domain" description="ABC3 transporter permease C-terminal" evidence="8">
    <location>
        <begin position="362"/>
        <end position="479"/>
    </location>
</feature>
<dbReference type="Pfam" id="PF02687">
    <property type="entry name" value="FtsX"/>
    <property type="match status" value="2"/>
</dbReference>
<feature type="transmembrane region" description="Helical" evidence="7">
    <location>
        <begin position="845"/>
        <end position="868"/>
    </location>
</feature>
<comment type="caution">
    <text evidence="10">The sequence shown here is derived from an EMBL/GenBank/DDBJ whole genome shotgun (WGS) entry which is preliminary data.</text>
</comment>
<dbReference type="InterPro" id="IPR017800">
    <property type="entry name" value="ADOP"/>
</dbReference>
<comment type="similarity">
    <text evidence="6">Belongs to the ABC-4 integral membrane protein family.</text>
</comment>
<dbReference type="OrthoDB" id="99702at2"/>
<dbReference type="GO" id="GO:0022857">
    <property type="term" value="F:transmembrane transporter activity"/>
    <property type="evidence" value="ECO:0007669"/>
    <property type="project" value="TreeGrafter"/>
</dbReference>
<dbReference type="InterPro" id="IPR025857">
    <property type="entry name" value="MacB_PCD"/>
</dbReference>
<dbReference type="InterPro" id="IPR050250">
    <property type="entry name" value="Macrolide_Exporter_MacB"/>
</dbReference>
<reference evidence="10 11" key="1">
    <citation type="submission" date="2018-12" db="EMBL/GenBank/DDBJ databases">
        <title>Sequencing of bacterial isolates from soil warming experiment in Harvard Forest, Massachusetts, USA.</title>
        <authorList>
            <person name="Deangelis K."/>
        </authorList>
    </citation>
    <scope>NUCLEOTIDE SEQUENCE [LARGE SCALE GENOMIC DNA]</scope>
    <source>
        <strain evidence="10 11">EB153</strain>
    </source>
</reference>
<keyword evidence="3 7" id="KW-0812">Transmembrane</keyword>
<evidence type="ECO:0000256" key="5">
    <source>
        <dbReference type="ARBA" id="ARBA00023136"/>
    </source>
</evidence>
<evidence type="ECO:0000256" key="2">
    <source>
        <dbReference type="ARBA" id="ARBA00022475"/>
    </source>
</evidence>
<dbReference type="PANTHER" id="PTHR30572">
    <property type="entry name" value="MEMBRANE COMPONENT OF TRANSPORTER-RELATED"/>
    <property type="match status" value="1"/>
</dbReference>
<feature type="transmembrane region" description="Helical" evidence="7">
    <location>
        <begin position="406"/>
        <end position="430"/>
    </location>
</feature>
<feature type="domain" description="ABC3 transporter permease C-terminal" evidence="8">
    <location>
        <begin position="759"/>
        <end position="872"/>
    </location>
</feature>
<feature type="transmembrane region" description="Helical" evidence="7">
    <location>
        <begin position="450"/>
        <end position="472"/>
    </location>
</feature>
<dbReference type="Proteomes" id="UP000269669">
    <property type="component" value="Unassembled WGS sequence"/>
</dbReference>
<dbReference type="EMBL" id="RSDW01000001">
    <property type="protein sequence ID" value="RSL17582.1"/>
    <property type="molecule type" value="Genomic_DNA"/>
</dbReference>
<evidence type="ECO:0000313" key="10">
    <source>
        <dbReference type="EMBL" id="RSL17582.1"/>
    </source>
</evidence>
<dbReference type="GO" id="GO:0005886">
    <property type="term" value="C:plasma membrane"/>
    <property type="evidence" value="ECO:0007669"/>
    <property type="project" value="UniProtKB-SubCell"/>
</dbReference>
<sequence>MSFWSRIANTLRGDHLNRELDEEFQSHIEEAIAEGRDPIEARRAFGPTLHQRETSRNIRLIPWLDSLRADIVFGWRQLKRNKITSATAILSLALATGACTSAFRLIDALFLRPLPVANANHLYELARQGTGFDGKPNTFDGWAYPDFQLMRAATKNQAELIAVSYAQRMDLTYSSDQETEKAYIQYVSGWMFDSFGLHPALGRLFTEDDDRKPNANPYVVISYDYWTHRFGRDPKIIGRTLRMGDTLYEIIGVSEQPFTGTEPGTITDIFLPTMMHPSVTRSDTTWHRTLAIVKPGIPTEPLRQQLNTTSRAFERERAKGFTGIKKELIDRFIDQTLVLEPAATGASNLQRDYRRALGAIGVLVALVLLIACANVANLMTALAAARSREMALRVSIGAGRWRLVQMVLVESALLAFFAAIIGAFFAWWSAPFVVSMINPPDNPAHLILPADWHVAIFGLVLIFCVMLLFGLLPALRASAVKPVSALKGGDDPHSRRRLMHSMIAVQVAFCFLVVFVAGLFVATFNRLSNRPMGFSTDRLLLLETVAHHAQPPVFWDQVADDLRSVPGVEAVALSGWPLLGGNSWNGFIAINGVITSPDLAYFLPVSPGWTSTMKIPFLDGRDLRITDTSPGAAIVNDTFAKTYFNGENPVGKFFGKGNNRYEVVALVRDAPYRSLREPILPTAYVPFHQVDAKGAPILTTSGTFLIRTSSANPLALAPVLRQEVPRARADFRVSNIRTQAELVRAQTVRERLLAMLGLFFAAVALLLAGIGLYGVLNYSVLQRQREIGIRMAIGAQRSVIARLVTARVFSMVLIGAIAGLTLGMASVRYIETLFYQVKATDPAMLILPSLTILAAAVLAALPPVIHALQTDPVIILRTE</sequence>
<evidence type="ECO:0000256" key="7">
    <source>
        <dbReference type="SAM" id="Phobius"/>
    </source>
</evidence>
<feature type="transmembrane region" description="Helical" evidence="7">
    <location>
        <begin position="356"/>
        <end position="385"/>
    </location>
</feature>
<dbReference type="InterPro" id="IPR003838">
    <property type="entry name" value="ABC3_permease_C"/>
</dbReference>
<dbReference type="RefSeq" id="WP_125486057.1">
    <property type="nucleotide sequence ID" value="NZ_RSDW01000001.1"/>
</dbReference>
<organism evidence="10 11">
    <name type="scientific">Edaphobacter aggregans</name>
    <dbReference type="NCBI Taxonomy" id="570835"/>
    <lineage>
        <taxon>Bacteria</taxon>
        <taxon>Pseudomonadati</taxon>
        <taxon>Acidobacteriota</taxon>
        <taxon>Terriglobia</taxon>
        <taxon>Terriglobales</taxon>
        <taxon>Acidobacteriaceae</taxon>
        <taxon>Edaphobacter</taxon>
    </lineage>
</organism>
<evidence type="ECO:0000256" key="4">
    <source>
        <dbReference type="ARBA" id="ARBA00022989"/>
    </source>
</evidence>
<keyword evidence="2" id="KW-1003">Cell membrane</keyword>
<evidence type="ECO:0000256" key="3">
    <source>
        <dbReference type="ARBA" id="ARBA00022692"/>
    </source>
</evidence>